<organism evidence="1 2">
    <name type="scientific">Cutibacterium acnes</name>
    <name type="common">Propionibacterium acnes</name>
    <dbReference type="NCBI Taxonomy" id="1747"/>
    <lineage>
        <taxon>Bacteria</taxon>
        <taxon>Bacillati</taxon>
        <taxon>Actinomycetota</taxon>
        <taxon>Actinomycetes</taxon>
        <taxon>Propionibacteriales</taxon>
        <taxon>Propionibacteriaceae</taxon>
        <taxon>Cutibacterium</taxon>
    </lineage>
</organism>
<dbReference type="Proteomes" id="UP000226191">
    <property type="component" value="Unassembled WGS sequence"/>
</dbReference>
<dbReference type="InterPro" id="IPR010982">
    <property type="entry name" value="Lambda_DNA-bd_dom_sf"/>
</dbReference>
<dbReference type="PANTHER" id="PTHR30146">
    <property type="entry name" value="LACI-RELATED TRANSCRIPTIONAL REPRESSOR"/>
    <property type="match status" value="1"/>
</dbReference>
<reference evidence="1 2" key="1">
    <citation type="submission" date="2017-02" db="EMBL/GenBank/DDBJ databases">
        <title>Prevalence of linear plasmids in Cutibacterium acnes isolates obtained from cancerous prostatic tissue.</title>
        <authorList>
            <person name="Davidsson S."/>
            <person name="Bruggemann H."/>
        </authorList>
    </citation>
    <scope>NUCLEOTIDE SEQUENCE [LARGE SCALE GENOMIC DNA]</scope>
    <source>
        <strain evidence="1 2">11-78</strain>
    </source>
</reference>
<dbReference type="InterPro" id="IPR046335">
    <property type="entry name" value="LacI/GalR-like_sensor"/>
</dbReference>
<comment type="caution">
    <text evidence="1">The sequence shown here is derived from an EMBL/GenBank/DDBJ whole genome shotgun (WGS) entry which is preliminary data.</text>
</comment>
<dbReference type="EMBL" id="MVCE01000001">
    <property type="protein sequence ID" value="PGF36137.1"/>
    <property type="molecule type" value="Genomic_DNA"/>
</dbReference>
<sequence length="332" mass="35239">MSSRATLSDVAKACGVSSQTVSRALNDSPLVRPETRAKVMTAVETVGYEPNLAARALAAGGSRAVGILLTTRLTHGMSTTFTALVGTLREHSRPFVLDTAIENDEESLRAALARLRGYSVQATILLAQRAKSVAIASQQRHGDKLVSVIAGHPDSPESPIVAIDQALGARLATKHLIEQGYRNLLHVPGDLEWQDASERLSSYIAVCKEVGIDPAWMPANSWGAEAGAAVAEELIAGHLPDAVLAGNDDIAIGMCHTFLTHGVRIPDDIGIVGFDDIPQARWMTPSLTTVVQDFEALGRQAVEAAEALIAGEAPESCQLSPTLAVRHSSRRH</sequence>
<dbReference type="Pfam" id="PF00356">
    <property type="entry name" value="LacI"/>
    <property type="match status" value="1"/>
</dbReference>
<dbReference type="GeneID" id="92856588"/>
<dbReference type="SUPFAM" id="SSF47413">
    <property type="entry name" value="lambda repressor-like DNA-binding domains"/>
    <property type="match status" value="1"/>
</dbReference>
<dbReference type="InterPro" id="IPR000843">
    <property type="entry name" value="HTH_LacI"/>
</dbReference>
<dbReference type="GO" id="GO:0003700">
    <property type="term" value="F:DNA-binding transcription factor activity"/>
    <property type="evidence" value="ECO:0007669"/>
    <property type="project" value="TreeGrafter"/>
</dbReference>
<evidence type="ECO:0000313" key="2">
    <source>
        <dbReference type="Proteomes" id="UP000226191"/>
    </source>
</evidence>
<accession>A0A8B2VHI0</accession>
<dbReference type="PANTHER" id="PTHR30146:SF109">
    <property type="entry name" value="HTH-TYPE TRANSCRIPTIONAL REGULATOR GALS"/>
    <property type="match status" value="1"/>
</dbReference>
<protein>
    <submittedName>
        <fullName evidence="1">Transcriptional regulator</fullName>
    </submittedName>
</protein>
<gene>
    <name evidence="1" type="ORF">B1B09_00275</name>
</gene>
<evidence type="ECO:0000313" key="1">
    <source>
        <dbReference type="EMBL" id="PGF36137.1"/>
    </source>
</evidence>
<dbReference type="RefSeq" id="WP_002515112.1">
    <property type="nucleotide sequence ID" value="NZ_AP019664.1"/>
</dbReference>
<dbReference type="InterPro" id="IPR028082">
    <property type="entry name" value="Peripla_BP_I"/>
</dbReference>
<dbReference type="Pfam" id="PF13377">
    <property type="entry name" value="Peripla_BP_3"/>
    <property type="match status" value="1"/>
</dbReference>
<dbReference type="SMART" id="SM00354">
    <property type="entry name" value="HTH_LACI"/>
    <property type="match status" value="1"/>
</dbReference>
<name>A0A8B2VHI0_CUTAC</name>
<proteinExistence type="predicted"/>
<dbReference type="Gene3D" id="1.10.260.40">
    <property type="entry name" value="lambda repressor-like DNA-binding domains"/>
    <property type="match status" value="1"/>
</dbReference>
<dbReference type="Gene3D" id="3.40.50.2300">
    <property type="match status" value="2"/>
</dbReference>
<dbReference type="PROSITE" id="PS50932">
    <property type="entry name" value="HTH_LACI_2"/>
    <property type="match status" value="1"/>
</dbReference>
<dbReference type="SUPFAM" id="SSF53822">
    <property type="entry name" value="Periplasmic binding protein-like I"/>
    <property type="match status" value="1"/>
</dbReference>
<dbReference type="AlphaFoldDB" id="A0A8B2VHI0"/>
<dbReference type="OrthoDB" id="9785139at2"/>
<dbReference type="GO" id="GO:0000976">
    <property type="term" value="F:transcription cis-regulatory region binding"/>
    <property type="evidence" value="ECO:0007669"/>
    <property type="project" value="TreeGrafter"/>
</dbReference>
<dbReference type="CDD" id="cd01392">
    <property type="entry name" value="HTH_LacI"/>
    <property type="match status" value="1"/>
</dbReference>